<dbReference type="AlphaFoldDB" id="A0A0L0MFZ5"/>
<feature type="transmembrane region" description="Helical" evidence="1">
    <location>
        <begin position="326"/>
        <end position="350"/>
    </location>
</feature>
<feature type="transmembrane region" description="Helical" evidence="1">
    <location>
        <begin position="106"/>
        <end position="126"/>
    </location>
</feature>
<feature type="transmembrane region" description="Helical" evidence="1">
    <location>
        <begin position="375"/>
        <end position="392"/>
    </location>
</feature>
<organism evidence="2 3">
    <name type="scientific">Candidatus Burkholderia verschuerenii</name>
    <dbReference type="NCBI Taxonomy" id="242163"/>
    <lineage>
        <taxon>Bacteria</taxon>
        <taxon>Pseudomonadati</taxon>
        <taxon>Pseudomonadota</taxon>
        <taxon>Betaproteobacteria</taxon>
        <taxon>Burkholderiales</taxon>
        <taxon>Burkholderiaceae</taxon>
        <taxon>Burkholderia</taxon>
    </lineage>
</organism>
<proteinExistence type="predicted"/>
<keyword evidence="3" id="KW-1185">Reference proteome</keyword>
<sequence>MSDENSQQEPGASAERWSYAGKNVPKLIENCERLLEYASSNGITAAHDIAADIASAREAFARGRWSADHENRLYAAKARLSEAIRPVTLHTLCDSTIAEAKKLTRFYFRLTLALVVFIVPASMVVFTDSALSAKGKELIAENDRISLDLHNELQNYHLSIEAQGRATSTVDASARKTAPSTDTCPAAPDLVAVSVSKCNAAAGTTPPNDSTLKLSVMPPALELKRQMQDFARNNRQLYAETKWLIDLTLHASENVYDSPWMSSGPALRRNLELELPILMKSGSARNDDSGDQIATAATTALSAKEAIEDGQDIRAMAQNAQRTSDIFWGAVSTYLLPVVYAVLGALAFILREMTEQNARRTFYPAYARLANRMRLLTAVIVGTVIGLFDHAFKLPGAMASASPLAIAFISGYASDAFFAFLNRAG</sequence>
<keyword evidence="1" id="KW-1133">Transmembrane helix</keyword>
<dbReference type="PATRIC" id="fig|242163.4.peg.4241"/>
<comment type="caution">
    <text evidence="2">The sequence shown here is derived from an EMBL/GenBank/DDBJ whole genome shotgun (WGS) entry which is preliminary data.</text>
</comment>
<gene>
    <name evidence="2" type="ORF">BVER_03094</name>
</gene>
<dbReference type="OrthoDB" id="112250at2"/>
<evidence type="ECO:0000313" key="2">
    <source>
        <dbReference type="EMBL" id="KND61205.1"/>
    </source>
</evidence>
<protein>
    <recommendedName>
        <fullName evidence="4">Transmembrane protein</fullName>
    </recommendedName>
</protein>
<evidence type="ECO:0000256" key="1">
    <source>
        <dbReference type="SAM" id="Phobius"/>
    </source>
</evidence>
<dbReference type="Proteomes" id="UP000036959">
    <property type="component" value="Unassembled WGS sequence"/>
</dbReference>
<dbReference type="RefSeq" id="WP_157055969.1">
    <property type="nucleotide sequence ID" value="NZ_LFJJ01000029.1"/>
</dbReference>
<name>A0A0L0MFZ5_9BURK</name>
<keyword evidence="1" id="KW-0812">Transmembrane</keyword>
<evidence type="ECO:0008006" key="4">
    <source>
        <dbReference type="Google" id="ProtNLM"/>
    </source>
</evidence>
<accession>A0A0L0MFZ5</accession>
<feature type="transmembrane region" description="Helical" evidence="1">
    <location>
        <begin position="404"/>
        <end position="421"/>
    </location>
</feature>
<dbReference type="EMBL" id="LFJJ01000029">
    <property type="protein sequence ID" value="KND61205.1"/>
    <property type="molecule type" value="Genomic_DNA"/>
</dbReference>
<reference evidence="3" key="1">
    <citation type="submission" date="2015-06" db="EMBL/GenBank/DDBJ databases">
        <title>Comparative genomics of Burkholderia leaf nodule symbionts.</title>
        <authorList>
            <person name="Carlier A."/>
            <person name="Eberl L."/>
            <person name="Pinto-Carbo M."/>
        </authorList>
    </citation>
    <scope>NUCLEOTIDE SEQUENCE [LARGE SCALE GENOMIC DNA]</scope>
    <source>
        <strain evidence="3">UZHbot4</strain>
    </source>
</reference>
<keyword evidence="1" id="KW-0472">Membrane</keyword>
<evidence type="ECO:0000313" key="3">
    <source>
        <dbReference type="Proteomes" id="UP000036959"/>
    </source>
</evidence>